<gene>
    <name evidence="2" type="ORF">O6P43_026179</name>
</gene>
<sequence>MIFYQRHDVHSRSKYLRSLPSGGDIDYSNMPIQELERAFVNVQDVECAKAALAYYNEMKGMDFELDVALSSIPVERCPSIWFHCSFKAKLRSSACQPETFFAEMFDDGPYKIVTACVNFERDGDHSDTSGGELYCPFCAPQVRHPPSGFCLGIDKNISFLDFARTLKWGRTGVDESGNKVIKIWDVQNMEAAVAKFDWECAEMALEVFNRKQVLDYEPVAVMKTAAFVAYPCIKYALNFKAKLKNSGGSPEEILFFAQVILPTLSDRFVNACFIVNPNCKDFGGFYCTPAMNKQKYGLEDVAGRDEVGSLEAKRVKYSEEEGQDEGKVGEISISELVTASGSEDVVGRDEVGSSETKLVKYSEMLPVEDYGFSHECAATALSYINKNKLLHSDYELVKVKKGCMCVCPPRVWYHLNFLAKPIDAGSTEVFFAELCLDNMKNKAVSSCLLLVKLHHQDKDKSSSGTKLISEERARYQGPYSQGCGFCRREIIHPFHGLHAGRWAKSWAMKSPVQ</sequence>
<dbReference type="KEGG" id="qsa:O6P43_026179"/>
<comment type="caution">
    <text evidence="2">The sequence shown here is derived from an EMBL/GenBank/DDBJ whole genome shotgun (WGS) entry which is preliminary data.</text>
</comment>
<feature type="domain" description="DUF3615" evidence="1">
    <location>
        <begin position="201"/>
        <end position="290"/>
    </location>
</feature>
<protein>
    <recommendedName>
        <fullName evidence="1">DUF3615 domain-containing protein</fullName>
    </recommendedName>
</protein>
<keyword evidence="3" id="KW-1185">Reference proteome</keyword>
<evidence type="ECO:0000313" key="2">
    <source>
        <dbReference type="EMBL" id="KAJ7954619.1"/>
    </source>
</evidence>
<feature type="domain" description="DUF3615" evidence="1">
    <location>
        <begin position="380"/>
        <end position="493"/>
    </location>
</feature>
<evidence type="ECO:0000313" key="3">
    <source>
        <dbReference type="Proteomes" id="UP001163823"/>
    </source>
</evidence>
<dbReference type="AlphaFoldDB" id="A0AAD7LAM1"/>
<evidence type="ECO:0000259" key="1">
    <source>
        <dbReference type="Pfam" id="PF12274"/>
    </source>
</evidence>
<dbReference type="PANTHER" id="PTHR34710:SF15">
    <property type="entry name" value="OS03G0834100 PROTEIN"/>
    <property type="match status" value="1"/>
</dbReference>
<reference evidence="2" key="1">
    <citation type="journal article" date="2023" name="Science">
        <title>Elucidation of the pathway for biosynthesis of saponin adjuvants from the soapbark tree.</title>
        <authorList>
            <person name="Reed J."/>
            <person name="Orme A."/>
            <person name="El-Demerdash A."/>
            <person name="Owen C."/>
            <person name="Martin L.B.B."/>
            <person name="Misra R.C."/>
            <person name="Kikuchi S."/>
            <person name="Rejzek M."/>
            <person name="Martin A.C."/>
            <person name="Harkess A."/>
            <person name="Leebens-Mack J."/>
            <person name="Louveau T."/>
            <person name="Stephenson M.J."/>
            <person name="Osbourn A."/>
        </authorList>
    </citation>
    <scope>NUCLEOTIDE SEQUENCE</scope>
    <source>
        <strain evidence="2">S10</strain>
    </source>
</reference>
<name>A0AAD7LAM1_QUISA</name>
<dbReference type="PANTHER" id="PTHR34710">
    <property type="entry name" value="OS03G0834100 PROTEIN"/>
    <property type="match status" value="1"/>
</dbReference>
<proteinExistence type="predicted"/>
<organism evidence="2 3">
    <name type="scientific">Quillaja saponaria</name>
    <name type="common">Soap bark tree</name>
    <dbReference type="NCBI Taxonomy" id="32244"/>
    <lineage>
        <taxon>Eukaryota</taxon>
        <taxon>Viridiplantae</taxon>
        <taxon>Streptophyta</taxon>
        <taxon>Embryophyta</taxon>
        <taxon>Tracheophyta</taxon>
        <taxon>Spermatophyta</taxon>
        <taxon>Magnoliopsida</taxon>
        <taxon>eudicotyledons</taxon>
        <taxon>Gunneridae</taxon>
        <taxon>Pentapetalae</taxon>
        <taxon>rosids</taxon>
        <taxon>fabids</taxon>
        <taxon>Fabales</taxon>
        <taxon>Quillajaceae</taxon>
        <taxon>Quillaja</taxon>
    </lineage>
</organism>
<dbReference type="Pfam" id="PF12274">
    <property type="entry name" value="DUF3615"/>
    <property type="match status" value="3"/>
</dbReference>
<dbReference type="EMBL" id="JARAOO010000010">
    <property type="protein sequence ID" value="KAJ7954619.1"/>
    <property type="molecule type" value="Genomic_DNA"/>
</dbReference>
<dbReference type="InterPro" id="IPR022059">
    <property type="entry name" value="DUF3615"/>
</dbReference>
<dbReference type="Proteomes" id="UP001163823">
    <property type="component" value="Chromosome 10"/>
</dbReference>
<accession>A0AAD7LAM1</accession>
<feature type="domain" description="DUF3615" evidence="1">
    <location>
        <begin position="48"/>
        <end position="145"/>
    </location>
</feature>